<dbReference type="AlphaFoldDB" id="A0A1H8M2K1"/>
<dbReference type="EMBL" id="FOCO01000048">
    <property type="protein sequence ID" value="SEO11595.1"/>
    <property type="molecule type" value="Genomic_DNA"/>
</dbReference>
<organism evidence="1 2">
    <name type="scientific">Pseudorhodobacter antarcticus</name>
    <dbReference type="NCBI Taxonomy" id="1077947"/>
    <lineage>
        <taxon>Bacteria</taxon>
        <taxon>Pseudomonadati</taxon>
        <taxon>Pseudomonadota</taxon>
        <taxon>Alphaproteobacteria</taxon>
        <taxon>Rhodobacterales</taxon>
        <taxon>Paracoccaceae</taxon>
        <taxon>Pseudorhodobacter</taxon>
    </lineage>
</organism>
<protein>
    <submittedName>
        <fullName evidence="1">Uncharacterized protein</fullName>
    </submittedName>
</protein>
<gene>
    <name evidence="1" type="ORF">SAMN05216227_104821</name>
</gene>
<evidence type="ECO:0000313" key="1">
    <source>
        <dbReference type="EMBL" id="SEO11595.1"/>
    </source>
</evidence>
<sequence length="39" mass="4509">MAALGRNRQISWGHLHSMECRPKIERYLLASLNIQSNDV</sequence>
<name>A0A1H8M2K1_9RHOB</name>
<evidence type="ECO:0000313" key="2">
    <source>
        <dbReference type="Proteomes" id="UP000183002"/>
    </source>
</evidence>
<dbReference type="Proteomes" id="UP000183002">
    <property type="component" value="Unassembled WGS sequence"/>
</dbReference>
<proteinExistence type="predicted"/>
<accession>A0A1H8M2K1</accession>
<reference evidence="1 2" key="1">
    <citation type="submission" date="2016-10" db="EMBL/GenBank/DDBJ databases">
        <authorList>
            <person name="de Groot N.N."/>
        </authorList>
    </citation>
    <scope>NUCLEOTIDE SEQUENCE [LARGE SCALE GENOMIC DNA]</scope>
    <source>
        <strain evidence="1 2">CGMCC 1.10836</strain>
    </source>
</reference>
<keyword evidence="2" id="KW-1185">Reference proteome</keyword>